<dbReference type="Pfam" id="PF13556">
    <property type="entry name" value="HTH_30"/>
    <property type="match status" value="1"/>
</dbReference>
<dbReference type="InterPro" id="IPR003018">
    <property type="entry name" value="GAF"/>
</dbReference>
<accession>A0A1M5GST3</accession>
<evidence type="ECO:0000313" key="3">
    <source>
        <dbReference type="EMBL" id="SHG06816.1"/>
    </source>
</evidence>
<protein>
    <submittedName>
        <fullName evidence="3">GAF domain-containing protein</fullName>
    </submittedName>
</protein>
<name>A0A1M5GST3_9BACI</name>
<dbReference type="InterPro" id="IPR051448">
    <property type="entry name" value="CdaR-like_regulators"/>
</dbReference>
<dbReference type="Pfam" id="PF17853">
    <property type="entry name" value="GGDEF_2"/>
    <property type="match status" value="1"/>
</dbReference>
<proteinExistence type="inferred from homology"/>
<dbReference type="Gene3D" id="3.30.450.40">
    <property type="match status" value="2"/>
</dbReference>
<dbReference type="Proteomes" id="UP000183988">
    <property type="component" value="Unassembled WGS sequence"/>
</dbReference>
<dbReference type="AlphaFoldDB" id="A0A1M5GST3"/>
<dbReference type="Pfam" id="PF01590">
    <property type="entry name" value="GAF"/>
    <property type="match status" value="1"/>
</dbReference>
<dbReference type="SMART" id="SM00065">
    <property type="entry name" value="GAF"/>
    <property type="match status" value="1"/>
</dbReference>
<evidence type="ECO:0000313" key="4">
    <source>
        <dbReference type="Proteomes" id="UP000183988"/>
    </source>
</evidence>
<sequence>MMQKIIEINKMLTQSLDLEQVLRNMIVAAKDLIEVADTLIIYLHDDSTNTLYFAEGEGVDKEIMKNISFSPGESIAGKVFKDRTSKLFQTEDEIDAFMENMEEENFQNYFDGVYQRKIKSVFCVPILNKDQCYGVLVVDNFKEDGVFNTNDLQLIDWVADLSAIAIDNASVYQRLKLRNDQLSQSFMIHNQFYHLIMEGDGIEKILLLLNRMTNSTIQFTDYVHSETNVYPIQRGRETLGYFILEKPFDEYKPLDKIAIEHASMTVALELMKESALYEKELHFREEVFNQIIEGITEEELERMMRYYNWEHNRKIKCVIMERRAGFLWGTNRLTDKERFVRKVEEIINGITGSPAFVLTRMRQLIVIIPNGTEEEFQYLIDRIQTSLAHVKGLVVGIGRDTSPYNLSLSYQEAKRSIDYAKSNPNRSVVEYQKLGLERILYEVDPSIANRYIEDKLNKLLVLDTNMVDTLKQYIELNKSHKETAQALHIHPNTLYYRLRKVEEVLMIDLNNEKDWLDLVIAIQLYVASYKN</sequence>
<dbReference type="InterPro" id="IPR025736">
    <property type="entry name" value="PucR_C-HTH_dom"/>
</dbReference>
<dbReference type="PANTHER" id="PTHR33744">
    <property type="entry name" value="CARBOHYDRATE DIACID REGULATOR"/>
    <property type="match status" value="1"/>
</dbReference>
<evidence type="ECO:0000259" key="2">
    <source>
        <dbReference type="SMART" id="SM00065"/>
    </source>
</evidence>
<reference evidence="3 4" key="1">
    <citation type="submission" date="2016-11" db="EMBL/GenBank/DDBJ databases">
        <authorList>
            <person name="Jaros S."/>
            <person name="Januszkiewicz K."/>
            <person name="Wedrychowicz H."/>
        </authorList>
    </citation>
    <scope>NUCLEOTIDE SEQUENCE [LARGE SCALE GENOMIC DNA]</scope>
    <source>
        <strain evidence="3 4">IBRC-M 10683</strain>
    </source>
</reference>
<dbReference type="OrthoDB" id="143422at2"/>
<dbReference type="STRING" id="930117.SAMN05216225_101443"/>
<dbReference type="SUPFAM" id="SSF55781">
    <property type="entry name" value="GAF domain-like"/>
    <property type="match status" value="1"/>
</dbReference>
<keyword evidence="4" id="KW-1185">Reference proteome</keyword>
<feature type="domain" description="GAF" evidence="2">
    <location>
        <begin position="17"/>
        <end position="176"/>
    </location>
</feature>
<dbReference type="RefSeq" id="WP_072889779.1">
    <property type="nucleotide sequence ID" value="NZ_FQVW01000014.1"/>
</dbReference>
<organism evidence="3 4">
    <name type="scientific">Ornithinibacillus halophilus</name>
    <dbReference type="NCBI Taxonomy" id="930117"/>
    <lineage>
        <taxon>Bacteria</taxon>
        <taxon>Bacillati</taxon>
        <taxon>Bacillota</taxon>
        <taxon>Bacilli</taxon>
        <taxon>Bacillales</taxon>
        <taxon>Bacillaceae</taxon>
        <taxon>Ornithinibacillus</taxon>
    </lineage>
</organism>
<comment type="similarity">
    <text evidence="1">Belongs to the CdaR family.</text>
</comment>
<dbReference type="InterPro" id="IPR042070">
    <property type="entry name" value="PucR_C-HTH_sf"/>
</dbReference>
<dbReference type="InterPro" id="IPR029016">
    <property type="entry name" value="GAF-like_dom_sf"/>
</dbReference>
<dbReference type="Gene3D" id="1.10.10.2840">
    <property type="entry name" value="PucR C-terminal helix-turn-helix domain"/>
    <property type="match status" value="1"/>
</dbReference>
<gene>
    <name evidence="3" type="ORF">SAMN05216225_101443</name>
</gene>
<dbReference type="PANTHER" id="PTHR33744:SF1">
    <property type="entry name" value="DNA-BINDING TRANSCRIPTIONAL ACTIVATOR ADER"/>
    <property type="match status" value="1"/>
</dbReference>
<dbReference type="InterPro" id="IPR041522">
    <property type="entry name" value="CdaR_GGDEF"/>
</dbReference>
<evidence type="ECO:0000256" key="1">
    <source>
        <dbReference type="ARBA" id="ARBA00006754"/>
    </source>
</evidence>
<dbReference type="EMBL" id="FQVW01000014">
    <property type="protein sequence ID" value="SHG06816.1"/>
    <property type="molecule type" value="Genomic_DNA"/>
</dbReference>